<reference evidence="1 2" key="1">
    <citation type="submission" date="2020-07" db="EMBL/GenBank/DDBJ databases">
        <authorList>
            <person name="Sun Q."/>
        </authorList>
    </citation>
    <scope>NUCLEOTIDE SEQUENCE [LARGE SCALE GENOMIC DNA]</scope>
    <source>
        <strain evidence="1 2">CGMCC 1.13654</strain>
    </source>
</reference>
<gene>
    <name evidence="1" type="ORF">HZF05_10440</name>
</gene>
<dbReference type="Proteomes" id="UP000570166">
    <property type="component" value="Unassembled WGS sequence"/>
</dbReference>
<protein>
    <submittedName>
        <fullName evidence="1">Uncharacterized protein</fullName>
    </submittedName>
</protein>
<evidence type="ECO:0000313" key="2">
    <source>
        <dbReference type="Proteomes" id="UP000570166"/>
    </source>
</evidence>
<sequence>MLFDWLASAKTRRFAQEEATYALREHGERAEDVVHAKMVQTTSAQRRQIYRLALKALRELR</sequence>
<accession>A0A838L4T8</accession>
<comment type="caution">
    <text evidence="1">The sequence shown here is derived from an EMBL/GenBank/DDBJ whole genome shotgun (WGS) entry which is preliminary data.</text>
</comment>
<dbReference type="RefSeq" id="WP_160365989.1">
    <property type="nucleotide sequence ID" value="NZ_JACEIB010000006.1"/>
</dbReference>
<organism evidence="1 2">
    <name type="scientific">Sphingomonas chungangi</name>
    <dbReference type="NCBI Taxonomy" id="2683589"/>
    <lineage>
        <taxon>Bacteria</taxon>
        <taxon>Pseudomonadati</taxon>
        <taxon>Pseudomonadota</taxon>
        <taxon>Alphaproteobacteria</taxon>
        <taxon>Sphingomonadales</taxon>
        <taxon>Sphingomonadaceae</taxon>
        <taxon>Sphingomonas</taxon>
    </lineage>
</organism>
<dbReference type="AlphaFoldDB" id="A0A838L4T8"/>
<dbReference type="EMBL" id="JACEIB010000006">
    <property type="protein sequence ID" value="MBA2934513.1"/>
    <property type="molecule type" value="Genomic_DNA"/>
</dbReference>
<name>A0A838L4T8_9SPHN</name>
<proteinExistence type="predicted"/>
<evidence type="ECO:0000313" key="1">
    <source>
        <dbReference type="EMBL" id="MBA2934513.1"/>
    </source>
</evidence>
<keyword evidence="2" id="KW-1185">Reference proteome</keyword>